<organism evidence="2 3">
    <name type="scientific">Rhizophagus irregularis</name>
    <dbReference type="NCBI Taxonomy" id="588596"/>
    <lineage>
        <taxon>Eukaryota</taxon>
        <taxon>Fungi</taxon>
        <taxon>Fungi incertae sedis</taxon>
        <taxon>Mucoromycota</taxon>
        <taxon>Glomeromycotina</taxon>
        <taxon>Glomeromycetes</taxon>
        <taxon>Glomerales</taxon>
        <taxon>Glomeraceae</taxon>
        <taxon>Rhizophagus</taxon>
    </lineage>
</organism>
<reference evidence="2 3" key="2">
    <citation type="submission" date="2017-09" db="EMBL/GenBank/DDBJ databases">
        <title>Extensive intraspecific genome diversity in a model arbuscular mycorrhizal fungus.</title>
        <authorList>
            <person name="Chen E.C."/>
            <person name="Morin E."/>
            <person name="Beaudet D."/>
            <person name="Noel J."/>
            <person name="Ndikumana S."/>
            <person name="Charron P."/>
            <person name="St-Onge C."/>
            <person name="Giorgi J."/>
            <person name="Grigoriev I.V."/>
            <person name="Roux C."/>
            <person name="Martin F.M."/>
            <person name="Corradi N."/>
        </authorList>
    </citation>
    <scope>NUCLEOTIDE SEQUENCE [LARGE SCALE GENOMIC DNA]</scope>
    <source>
        <strain evidence="2 3">A5</strain>
    </source>
</reference>
<proteinExistence type="predicted"/>
<evidence type="ECO:0000256" key="1">
    <source>
        <dbReference type="SAM" id="MobiDB-lite"/>
    </source>
</evidence>
<reference evidence="2 3" key="1">
    <citation type="submission" date="2016-04" db="EMBL/GenBank/DDBJ databases">
        <title>Genome analyses suggest a sexual origin of heterokaryosis in a supposedly ancient asexual fungus.</title>
        <authorList>
            <person name="Ropars J."/>
            <person name="Sedzielewska K."/>
            <person name="Noel J."/>
            <person name="Charron P."/>
            <person name="Farinelli L."/>
            <person name="Marton T."/>
            <person name="Kruger M."/>
            <person name="Pelin A."/>
            <person name="Brachmann A."/>
            <person name="Corradi N."/>
        </authorList>
    </citation>
    <scope>NUCLEOTIDE SEQUENCE [LARGE SCALE GENOMIC DNA]</scope>
    <source>
        <strain evidence="2 3">A5</strain>
    </source>
</reference>
<dbReference type="VEuPathDB" id="FungiDB:RhiirFUN_015746"/>
<protein>
    <submittedName>
        <fullName evidence="2">Uncharacterized protein</fullName>
    </submittedName>
</protein>
<name>A0A2N0NFC0_9GLOM</name>
<sequence length="79" mass="8982">MFSSNTKEESGEKNNKNLFEILSENKESTTNNSIKEEGGEKNGKNLFEVLSENKESTKNMKFNEENQVTKDLTSDKNSD</sequence>
<dbReference type="Proteomes" id="UP000232722">
    <property type="component" value="Unassembled WGS sequence"/>
</dbReference>
<dbReference type="EMBL" id="LLXJ01008511">
    <property type="protein sequence ID" value="PKB93264.1"/>
    <property type="molecule type" value="Genomic_DNA"/>
</dbReference>
<evidence type="ECO:0000313" key="3">
    <source>
        <dbReference type="Proteomes" id="UP000232722"/>
    </source>
</evidence>
<evidence type="ECO:0000313" key="2">
    <source>
        <dbReference type="EMBL" id="PKB93264.1"/>
    </source>
</evidence>
<feature type="non-terminal residue" evidence="2">
    <location>
        <position position="1"/>
    </location>
</feature>
<accession>A0A2N0NFC0</accession>
<feature type="compositionally biased region" description="Basic and acidic residues" evidence="1">
    <location>
        <begin position="1"/>
        <end position="15"/>
    </location>
</feature>
<comment type="caution">
    <text evidence="2">The sequence shown here is derived from an EMBL/GenBank/DDBJ whole genome shotgun (WGS) entry which is preliminary data.</text>
</comment>
<dbReference type="VEuPathDB" id="FungiDB:RhiirA1_364037"/>
<dbReference type="AlphaFoldDB" id="A0A2N0NFC0"/>
<gene>
    <name evidence="2" type="ORF">RhiirA5_405024</name>
</gene>
<feature type="region of interest" description="Disordered" evidence="1">
    <location>
        <begin position="1"/>
        <end position="79"/>
    </location>
</feature>
<feature type="compositionally biased region" description="Basic and acidic residues" evidence="1">
    <location>
        <begin position="51"/>
        <end position="79"/>
    </location>
</feature>
<feature type="compositionally biased region" description="Basic and acidic residues" evidence="1">
    <location>
        <begin position="34"/>
        <end position="43"/>
    </location>
</feature>
<dbReference type="VEuPathDB" id="FungiDB:FUN_017385"/>